<feature type="transmembrane region" description="Helical" evidence="1">
    <location>
        <begin position="109"/>
        <end position="134"/>
    </location>
</feature>
<evidence type="ECO:0000313" key="3">
    <source>
        <dbReference type="Proteomes" id="UP000254764"/>
    </source>
</evidence>
<reference evidence="3" key="1">
    <citation type="submission" date="2018-07" db="EMBL/GenBank/DDBJ databases">
        <authorList>
            <person name="Peiro R."/>
            <person name="Begona"/>
            <person name="Cbmso G."/>
            <person name="Lopez M."/>
            <person name="Gonzalez S."/>
        </authorList>
    </citation>
    <scope>NUCLEOTIDE SEQUENCE [LARGE SCALE GENOMIC DNA]</scope>
</reference>
<dbReference type="OrthoDB" id="9811204at2"/>
<evidence type="ECO:0000313" key="2">
    <source>
        <dbReference type="EMBL" id="SSC65564.1"/>
    </source>
</evidence>
<dbReference type="STRING" id="1336235.GCA_000518785_01644"/>
<keyword evidence="1" id="KW-0472">Membrane</keyword>
<evidence type="ECO:0000256" key="1">
    <source>
        <dbReference type="SAM" id="Phobius"/>
    </source>
</evidence>
<dbReference type="RefSeq" id="WP_115668626.1">
    <property type="nucleotide sequence ID" value="NZ_UEYP01000001.1"/>
</dbReference>
<protein>
    <recommendedName>
        <fullName evidence="4">Yip1 domain-containing protein</fullName>
    </recommendedName>
</protein>
<keyword evidence="3" id="KW-1185">Reference proteome</keyword>
<proteinExistence type="predicted"/>
<organism evidence="2 3">
    <name type="scientific">Ciceribacter selenitireducens ATCC BAA-1503</name>
    <dbReference type="NCBI Taxonomy" id="1336235"/>
    <lineage>
        <taxon>Bacteria</taxon>
        <taxon>Pseudomonadati</taxon>
        <taxon>Pseudomonadota</taxon>
        <taxon>Alphaproteobacteria</taxon>
        <taxon>Hyphomicrobiales</taxon>
        <taxon>Rhizobiaceae</taxon>
        <taxon>Ciceribacter</taxon>
    </lineage>
</organism>
<evidence type="ECO:0008006" key="4">
    <source>
        <dbReference type="Google" id="ProtNLM"/>
    </source>
</evidence>
<accession>A0A376ACT0</accession>
<feature type="transmembrane region" description="Helical" evidence="1">
    <location>
        <begin position="140"/>
        <end position="160"/>
    </location>
</feature>
<feature type="transmembrane region" description="Helical" evidence="1">
    <location>
        <begin position="83"/>
        <end position="102"/>
    </location>
</feature>
<feature type="transmembrane region" description="Helical" evidence="1">
    <location>
        <begin position="39"/>
        <end position="56"/>
    </location>
</feature>
<keyword evidence="1" id="KW-1133">Transmembrane helix</keyword>
<sequence>MPTLKEVEFYLTGLWLLFRQDPNGLAYLDFSDRGALRSFWAAFFALPTTLLTFLWWRGLYLKSMPEGADVGPLFFFRLGLVEIANWIVPLVLVGLVCWMVGIGARFLSIVVIANWLTLPIAYAYSVILLIMMLVPGLTGLAVLLSYVLAFALIMALFRILRMVLGDHVLTIATVTMVLLVPGMILSEVLERFLDVYPG</sequence>
<feature type="transmembrane region" description="Helical" evidence="1">
    <location>
        <begin position="167"/>
        <end position="185"/>
    </location>
</feature>
<dbReference type="AlphaFoldDB" id="A0A376ACT0"/>
<keyword evidence="1" id="KW-0812">Transmembrane</keyword>
<gene>
    <name evidence="2" type="ORF">RHIZ70_1272</name>
</gene>
<dbReference type="Proteomes" id="UP000254764">
    <property type="component" value="Unassembled WGS sequence"/>
</dbReference>
<dbReference type="EMBL" id="UEYP01000001">
    <property type="protein sequence ID" value="SSC65564.1"/>
    <property type="molecule type" value="Genomic_DNA"/>
</dbReference>
<name>A0A376ACT0_9HYPH</name>